<proteinExistence type="predicted"/>
<reference evidence="1 2" key="1">
    <citation type="journal article" date="2013" name="Genome Announc.">
        <title>Draft Genome Sequence of Indibacter alkaliphilus Strain LW1T, Isolated from Lonar Lake, a Haloalkaline Lake in the Buldana District of Maharashtra, India.</title>
        <authorList>
            <person name="Singh A."/>
            <person name="Kumar Jangir P."/>
            <person name="Sharma R."/>
            <person name="Singh A."/>
            <person name="Kumar Pinnaka A."/>
            <person name="Shivaji S."/>
        </authorList>
    </citation>
    <scope>NUCLEOTIDE SEQUENCE [LARGE SCALE GENOMIC DNA]</scope>
    <source>
        <strain evidence="2">CCUG 57479 / KCTC 22604 / LW1</strain>
    </source>
</reference>
<evidence type="ECO:0000313" key="2">
    <source>
        <dbReference type="Proteomes" id="UP000006073"/>
    </source>
</evidence>
<accession>S2DTC9</accession>
<comment type="caution">
    <text evidence="1">The sequence shown here is derived from an EMBL/GenBank/DDBJ whole genome shotgun (WGS) entry which is preliminary data.</text>
</comment>
<dbReference type="AlphaFoldDB" id="S2DTC9"/>
<organism evidence="1 2">
    <name type="scientific">Indibacter alkaliphilus (strain CCUG 57479 / KCTC 22604 / LW1)</name>
    <dbReference type="NCBI Taxonomy" id="1189612"/>
    <lineage>
        <taxon>Bacteria</taxon>
        <taxon>Pseudomonadati</taxon>
        <taxon>Bacteroidota</taxon>
        <taxon>Cytophagia</taxon>
        <taxon>Cytophagales</taxon>
        <taxon>Cyclobacteriaceae</taxon>
    </lineage>
</organism>
<gene>
    <name evidence="1" type="ORF">A33Q_3266</name>
</gene>
<sequence>MGYKHQISKGYGVGVPPDLHFVKIYFCQKGLTASRALKFYSHFEKIGWKTKTGKPVKNWKALANDWIWEFLN</sequence>
<name>S2DTC9_INDAL</name>
<dbReference type="Proteomes" id="UP000006073">
    <property type="component" value="Unassembled WGS sequence"/>
</dbReference>
<dbReference type="eggNOG" id="ENOG502ZJ98">
    <property type="taxonomic scope" value="Bacteria"/>
</dbReference>
<protein>
    <submittedName>
        <fullName evidence="1">Uncharacterized protein</fullName>
    </submittedName>
</protein>
<evidence type="ECO:0000313" key="1">
    <source>
        <dbReference type="EMBL" id="EOZ95346.1"/>
    </source>
</evidence>
<keyword evidence="2" id="KW-1185">Reference proteome</keyword>
<dbReference type="EMBL" id="ALWO02000038">
    <property type="protein sequence ID" value="EOZ95346.1"/>
    <property type="molecule type" value="Genomic_DNA"/>
</dbReference>
<dbReference type="STRING" id="1189612.A33Q_3266"/>